<keyword evidence="1" id="KW-0805">Transcription regulation</keyword>
<dbReference type="GO" id="GO:0005634">
    <property type="term" value="C:nucleus"/>
    <property type="evidence" value="ECO:0007669"/>
    <property type="project" value="TreeGrafter"/>
</dbReference>
<name>S8C3S7_9LAMI</name>
<evidence type="ECO:0000256" key="2">
    <source>
        <dbReference type="ARBA" id="ARBA00023125"/>
    </source>
</evidence>
<accession>S8C3S7</accession>
<dbReference type="GO" id="GO:0003700">
    <property type="term" value="F:DNA-binding transcription factor activity"/>
    <property type="evidence" value="ECO:0007669"/>
    <property type="project" value="TreeGrafter"/>
</dbReference>
<feature type="non-terminal residue" evidence="6">
    <location>
        <position position="1"/>
    </location>
</feature>
<dbReference type="Proteomes" id="UP000015453">
    <property type="component" value="Unassembled WGS sequence"/>
</dbReference>
<dbReference type="PANTHER" id="PTHR31100:SF69">
    <property type="entry name" value="AT-HOOK MOTIF NUCLEAR-LOCALIZED PROTEIN 17-RELATED"/>
    <property type="match status" value="1"/>
</dbReference>
<reference evidence="6 7" key="1">
    <citation type="journal article" date="2013" name="BMC Genomics">
        <title>The miniature genome of a carnivorous plant Genlisea aurea contains a low number of genes and short non-coding sequences.</title>
        <authorList>
            <person name="Leushkin E.V."/>
            <person name="Sutormin R.A."/>
            <person name="Nabieva E.R."/>
            <person name="Penin A.A."/>
            <person name="Kondrashov A.S."/>
            <person name="Logacheva M.D."/>
        </authorList>
    </citation>
    <scope>NUCLEOTIDE SEQUENCE [LARGE SCALE GENOMIC DNA]</scope>
</reference>
<dbReference type="Pfam" id="PF03479">
    <property type="entry name" value="PCC"/>
    <property type="match status" value="1"/>
</dbReference>
<comment type="caution">
    <text evidence="6">The sequence shown here is derived from an EMBL/GenBank/DDBJ whole genome shotgun (WGS) entry which is preliminary data.</text>
</comment>
<keyword evidence="2" id="KW-0238">DNA-binding</keyword>
<feature type="region of interest" description="Disordered" evidence="4">
    <location>
        <begin position="162"/>
        <end position="205"/>
    </location>
</feature>
<evidence type="ECO:0000256" key="3">
    <source>
        <dbReference type="ARBA" id="ARBA00023163"/>
    </source>
</evidence>
<feature type="non-terminal residue" evidence="6">
    <location>
        <position position="205"/>
    </location>
</feature>
<dbReference type="InterPro" id="IPR005175">
    <property type="entry name" value="PPC_dom"/>
</dbReference>
<proteinExistence type="predicted"/>
<keyword evidence="7" id="KW-1185">Reference proteome</keyword>
<dbReference type="SUPFAM" id="SSF117856">
    <property type="entry name" value="AF0104/ALDC/Ptd012-like"/>
    <property type="match status" value="1"/>
</dbReference>
<organism evidence="6 7">
    <name type="scientific">Genlisea aurea</name>
    <dbReference type="NCBI Taxonomy" id="192259"/>
    <lineage>
        <taxon>Eukaryota</taxon>
        <taxon>Viridiplantae</taxon>
        <taxon>Streptophyta</taxon>
        <taxon>Embryophyta</taxon>
        <taxon>Tracheophyta</taxon>
        <taxon>Spermatophyta</taxon>
        <taxon>Magnoliopsida</taxon>
        <taxon>eudicotyledons</taxon>
        <taxon>Gunneridae</taxon>
        <taxon>Pentapetalae</taxon>
        <taxon>asterids</taxon>
        <taxon>lamiids</taxon>
        <taxon>Lamiales</taxon>
        <taxon>Lentibulariaceae</taxon>
        <taxon>Genlisea</taxon>
    </lineage>
</organism>
<evidence type="ECO:0000259" key="5">
    <source>
        <dbReference type="PROSITE" id="PS51742"/>
    </source>
</evidence>
<dbReference type="PANTHER" id="PTHR31100">
    <property type="entry name" value="AT-HOOK MOTIF NUCLEAR-LOCALIZED PROTEIN 15"/>
    <property type="match status" value="1"/>
</dbReference>
<dbReference type="Gene3D" id="3.30.1330.80">
    <property type="entry name" value="Hypothetical protein, similar to alpha- acetolactate decarboxylase, domain 2"/>
    <property type="match status" value="1"/>
</dbReference>
<evidence type="ECO:0000313" key="6">
    <source>
        <dbReference type="EMBL" id="EPS61319.1"/>
    </source>
</evidence>
<evidence type="ECO:0000256" key="1">
    <source>
        <dbReference type="ARBA" id="ARBA00023015"/>
    </source>
</evidence>
<gene>
    <name evidence="6" type="ORF">M569_13479</name>
</gene>
<evidence type="ECO:0000256" key="4">
    <source>
        <dbReference type="SAM" id="MobiDB-lite"/>
    </source>
</evidence>
<evidence type="ECO:0000313" key="7">
    <source>
        <dbReference type="Proteomes" id="UP000015453"/>
    </source>
</evidence>
<dbReference type="PIRSF" id="PIRSF016021">
    <property type="entry name" value="ESCAROLA"/>
    <property type="match status" value="1"/>
</dbReference>
<dbReference type="CDD" id="cd11378">
    <property type="entry name" value="DUF296"/>
    <property type="match status" value="1"/>
</dbReference>
<feature type="domain" description="PPC" evidence="5">
    <location>
        <begin position="34"/>
        <end position="175"/>
    </location>
</feature>
<dbReference type="EMBL" id="AUSU01006931">
    <property type="protein sequence ID" value="EPS61319.1"/>
    <property type="molecule type" value="Genomic_DNA"/>
</dbReference>
<dbReference type="AlphaFoldDB" id="S8C3S7"/>
<dbReference type="GO" id="GO:0003680">
    <property type="term" value="F:minor groove of adenine-thymine-rich DNA binding"/>
    <property type="evidence" value="ECO:0007669"/>
    <property type="project" value="InterPro"/>
</dbReference>
<keyword evidence="3" id="KW-0804">Transcription</keyword>
<dbReference type="InterPro" id="IPR014476">
    <property type="entry name" value="AHL15-29"/>
</dbReference>
<dbReference type="PROSITE" id="PS51742">
    <property type="entry name" value="PPC"/>
    <property type="match status" value="1"/>
</dbReference>
<feature type="region of interest" description="Disordered" evidence="4">
    <location>
        <begin position="1"/>
        <end position="25"/>
    </location>
</feature>
<dbReference type="OrthoDB" id="782346at2759"/>
<protein>
    <recommendedName>
        <fullName evidence="5">PPC domain-containing protein</fullName>
    </recommendedName>
</protein>
<sequence length="205" mass="20772">DGATIEVVRRPRGRPPGSKNKPKPPMVIAAEETNTSMIPYVLELPGGVDVVESTGKFCRKKGIGLAVLSGHGVISNVTLKQPSDSHGSAVAFHGRFDILAISATILPGDAVGKNAGEFTIFLGGPQGQVIGGLVVGPLVAAGTIFLIAATFNGPTVYTLPVEENSRDGVGDSPPQTAVSGGDSGGTPMYNDVVWGPSAGAPPPPP</sequence>